<feature type="compositionally biased region" description="Basic and acidic residues" evidence="1">
    <location>
        <begin position="1541"/>
        <end position="1550"/>
    </location>
</feature>
<feature type="region of interest" description="Disordered" evidence="1">
    <location>
        <begin position="86"/>
        <end position="257"/>
    </location>
</feature>
<feature type="region of interest" description="Disordered" evidence="1">
    <location>
        <begin position="955"/>
        <end position="997"/>
    </location>
</feature>
<feature type="region of interest" description="Disordered" evidence="1">
    <location>
        <begin position="1727"/>
        <end position="1759"/>
    </location>
</feature>
<feature type="region of interest" description="Disordered" evidence="1">
    <location>
        <begin position="1246"/>
        <end position="1273"/>
    </location>
</feature>
<feature type="region of interest" description="Disordered" evidence="1">
    <location>
        <begin position="426"/>
        <end position="458"/>
    </location>
</feature>
<feature type="compositionally biased region" description="Polar residues" evidence="1">
    <location>
        <begin position="235"/>
        <end position="255"/>
    </location>
</feature>
<keyword evidence="3" id="KW-1185">Reference proteome</keyword>
<feature type="region of interest" description="Disordered" evidence="1">
    <location>
        <begin position="293"/>
        <end position="316"/>
    </location>
</feature>
<feature type="compositionally biased region" description="Polar residues" evidence="1">
    <location>
        <begin position="299"/>
        <end position="316"/>
    </location>
</feature>
<accession>A0AAV4X7U2</accession>
<name>A0AAV4X7U2_CAEEX</name>
<evidence type="ECO:0000256" key="1">
    <source>
        <dbReference type="SAM" id="MobiDB-lite"/>
    </source>
</evidence>
<feature type="region of interest" description="Disordered" evidence="1">
    <location>
        <begin position="1200"/>
        <end position="1231"/>
    </location>
</feature>
<dbReference type="Proteomes" id="UP001054945">
    <property type="component" value="Unassembled WGS sequence"/>
</dbReference>
<evidence type="ECO:0000313" key="2">
    <source>
        <dbReference type="EMBL" id="GIY90748.1"/>
    </source>
</evidence>
<feature type="compositionally biased region" description="Low complexity" evidence="1">
    <location>
        <begin position="96"/>
        <end position="128"/>
    </location>
</feature>
<feature type="compositionally biased region" description="Low complexity" evidence="1">
    <location>
        <begin position="187"/>
        <end position="207"/>
    </location>
</feature>
<reference evidence="2 3" key="1">
    <citation type="submission" date="2021-06" db="EMBL/GenBank/DDBJ databases">
        <title>Caerostris extrusa draft genome.</title>
        <authorList>
            <person name="Kono N."/>
            <person name="Arakawa K."/>
        </authorList>
    </citation>
    <scope>NUCLEOTIDE SEQUENCE [LARGE SCALE GENOMIC DNA]</scope>
</reference>
<feature type="compositionally biased region" description="Polar residues" evidence="1">
    <location>
        <begin position="1491"/>
        <end position="1505"/>
    </location>
</feature>
<sequence length="1759" mass="198642">MDLITYEAPLDNSFQKDRLELVTKGSLGRRRKPSRSNLKLLLSPSVPTIESPPTPPFELSIDPDIHLTNNIHPHLPNNIPLHLPNNSTFHLTNNTPPQLSSNSSPELPNNSTFHLTNNTPPQLTNNSTFHLTNNTPPQLPSNPTPQLPSNPTVQLPSNPTPQLPNNSTFHLTNNTPPQLPSNPSPQLPNNLTLQLSSSPTPELPSSPISQAPSPTPNGCNKKSLVNGSVYKERLSPQNVKSTQKSESSLPRTSPESKLVAEAQQFSIEAKLKRKKSDVGRSAVLIQTWERRTRNDSLPRRQQSAKNGNHNRFQNNKENIRHISAMPDSYLCTKYAGNNTLSVESLKNGGFVSKVRDPYSEETMLYQVTQNGLRHDKQVQVNGNEEFVNGHEPEWISLSRKLCAKFVEGHIEHNSADSYLHEEPDGVNQQMAKQQQPIPKQTPQPPKQTLEPPQKADVKKKVVDTLDMTANQAEEPPWIHLSRKLCTKFIEEHIEYPIITLDQSVKAVSVVEPNGDVRIIEKIGKPKERKSKSKKESEPEWVSLSKKLRAKFIESHIDDPETISLDNQLNASDPEENSSESLTDTSQEVATPNKTHVLAKNYTYKDSKNEKFRDISNAYENNIQSKKEYSTSTPENENSWEYQQMEFQEESGTFQEQDCSEERFTYSVTNENDTIAIQVTSGENNNFDKRKSLKNDSYNFTSFAETVNAQMFHNTECYNNDVIFKPMSPSNEKTTDRPNGNKKLITVQFVSHQENAPQKSKKIEKVAQTQVQSTLENTNNHNSFFNLTTWEEAHYKADNDQMERTCSPSSISLIKEWKSKSLEDICDPKVKIGKDTKSGFEKKQKHNQCLNNTMPVKENQIYKSDDVLDKLDSKISSTSRFSVVKLHENHTENLESKNGVNVRCKNFGEQTKCSKVEPTEDSKYHKINPTLLDNGTYCNGDDYKFSQNLPERFEIERKENTVNSYDDSYQEKNSKHNGVPRSCDNSKSRRNKEEDKEARRNIINFDGNNIQRQSNHFENVTVYENGRSLKYDEFKDSDTSEPCGNNSLLISENKNHKYVEDSRERSQDLYKDQDFKNRKDEKQYKFVVSEISSECETYVNGKNKNKQNHNQKNYKCNGVIPNSTMEVGNCSVEVVSRRSSIPQQSKREEKIINNSCTDLRNVESNKGMKVSKSLNNIPVNEYANINPSLICSNVRQDESENSFESHEKYKSVQSLTHPDVSNESFEERIISSRPRRSVSESLHKEFDACASSPEPMEADEVNRRTKKLSSEINPTKAKSKSCQDVYRNREFSLDVNGIKQNGIDQHNGMKSKITPVIQFQEFESEADIPLCAKLVSKQNGKRSTTSVSSSSIRDPSPCSEISHVYEDMFKETTSCPSDSETSSWTVMKKNSYYVNGHSASMNDLDYSDSCSMSVKCDYASSCSEQSTLHSRHSSFTSSSFYVNLRDYDSHMLEPSLSKKKKDHKKIAKNGNSTNPPNSNPPTPESLRHLFTSPLNSIHSPPNRTSRLINRFPQESESHYYSTAAAASSAFKHGFDPTPPKPKKTERSSSIKIKDIAHGIILTFRRFQNHSKNSNVSPTHCVDVSHLAEFGSKTGNSESSKSRSKKELKEILKKQEEKKRWGFSSENGRTDSDSGCQLPPSDGHRSKTKRSSNDLVGKKPNLEIMDADIRNGSSSEKKKNKSGKKNSSAKEKGKKSRSKSSETRTIPTVTRKVQQMADGTLYLVTTVSGDTALPGVYSDSPDTSSELSSHKPVKLAGESNC</sequence>
<feature type="region of interest" description="Disordered" evidence="1">
    <location>
        <begin position="1452"/>
        <end position="1505"/>
    </location>
</feature>
<proteinExistence type="predicted"/>
<comment type="caution">
    <text evidence="2">The sequence shown here is derived from an EMBL/GenBank/DDBJ whole genome shotgun (WGS) entry which is preliminary data.</text>
</comment>
<evidence type="ECO:0000313" key="3">
    <source>
        <dbReference type="Proteomes" id="UP001054945"/>
    </source>
</evidence>
<organism evidence="2 3">
    <name type="scientific">Caerostris extrusa</name>
    <name type="common">Bark spider</name>
    <name type="synonym">Caerostris bankana</name>
    <dbReference type="NCBI Taxonomy" id="172846"/>
    <lineage>
        <taxon>Eukaryota</taxon>
        <taxon>Metazoa</taxon>
        <taxon>Ecdysozoa</taxon>
        <taxon>Arthropoda</taxon>
        <taxon>Chelicerata</taxon>
        <taxon>Arachnida</taxon>
        <taxon>Araneae</taxon>
        <taxon>Araneomorphae</taxon>
        <taxon>Entelegynae</taxon>
        <taxon>Araneoidea</taxon>
        <taxon>Araneidae</taxon>
        <taxon>Caerostris</taxon>
    </lineage>
</organism>
<feature type="compositionally biased region" description="Basic residues" evidence="1">
    <location>
        <begin position="1456"/>
        <end position="1466"/>
    </location>
</feature>
<feature type="compositionally biased region" description="Basic and acidic residues" evidence="1">
    <location>
        <begin position="983"/>
        <end position="997"/>
    </location>
</feature>
<feature type="region of interest" description="Disordered" evidence="1">
    <location>
        <begin position="558"/>
        <end position="594"/>
    </location>
</feature>
<feature type="compositionally biased region" description="Basic and acidic residues" evidence="1">
    <location>
        <begin position="1200"/>
        <end position="1209"/>
    </location>
</feature>
<feature type="compositionally biased region" description="Pro residues" evidence="1">
    <location>
        <begin position="137"/>
        <end position="148"/>
    </location>
</feature>
<feature type="region of interest" description="Disordered" evidence="1">
    <location>
        <begin position="1615"/>
        <end position="1707"/>
    </location>
</feature>
<dbReference type="EMBL" id="BPLR01017348">
    <property type="protein sequence ID" value="GIY90748.1"/>
    <property type="molecule type" value="Genomic_DNA"/>
</dbReference>
<protein>
    <submittedName>
        <fullName evidence="2">Uncharacterized protein</fullName>
    </submittedName>
</protein>
<feature type="compositionally biased region" description="Polar residues" evidence="1">
    <location>
        <begin position="578"/>
        <end position="593"/>
    </location>
</feature>
<feature type="compositionally biased region" description="Polar residues" evidence="1">
    <location>
        <begin position="208"/>
        <end position="226"/>
    </location>
</feature>
<feature type="region of interest" description="Disordered" evidence="1">
    <location>
        <begin position="1529"/>
        <end position="1550"/>
    </location>
</feature>
<feature type="compositionally biased region" description="Pro residues" evidence="1">
    <location>
        <begin position="177"/>
        <end position="186"/>
    </location>
</feature>
<gene>
    <name evidence="2" type="ORF">CEXT_222261</name>
</gene>
<feature type="compositionally biased region" description="Low complexity" evidence="1">
    <location>
        <begin position="1736"/>
        <end position="1745"/>
    </location>
</feature>